<reference evidence="2 3" key="1">
    <citation type="submission" date="2020-02" db="EMBL/GenBank/DDBJ databases">
        <title>Whole-genome analyses of novel actinobacteria.</title>
        <authorList>
            <person name="Sahin N."/>
        </authorList>
    </citation>
    <scope>NUCLEOTIDE SEQUENCE [LARGE SCALE GENOMIC DNA]</scope>
    <source>
        <strain evidence="2 3">A7024</strain>
    </source>
</reference>
<gene>
    <name evidence="2" type="ORF">G5C51_04625</name>
</gene>
<dbReference type="EMBL" id="JAAKZV010000010">
    <property type="protein sequence ID" value="NGN63193.1"/>
    <property type="molecule type" value="Genomic_DNA"/>
</dbReference>
<evidence type="ECO:0000256" key="1">
    <source>
        <dbReference type="SAM" id="Phobius"/>
    </source>
</evidence>
<dbReference type="Proteomes" id="UP000481583">
    <property type="component" value="Unassembled WGS sequence"/>
</dbReference>
<organism evidence="2 3">
    <name type="scientific">Streptomyces coryli</name>
    <dbReference type="NCBI Taxonomy" id="1128680"/>
    <lineage>
        <taxon>Bacteria</taxon>
        <taxon>Bacillati</taxon>
        <taxon>Actinomycetota</taxon>
        <taxon>Actinomycetes</taxon>
        <taxon>Kitasatosporales</taxon>
        <taxon>Streptomycetaceae</taxon>
        <taxon>Streptomyces</taxon>
    </lineage>
</organism>
<feature type="transmembrane region" description="Helical" evidence="1">
    <location>
        <begin position="58"/>
        <end position="79"/>
    </location>
</feature>
<dbReference type="RefSeq" id="WP_165232070.1">
    <property type="nucleotide sequence ID" value="NZ_JAAKZV010000010.1"/>
</dbReference>
<proteinExistence type="predicted"/>
<keyword evidence="1" id="KW-1133">Transmembrane helix</keyword>
<accession>A0A6G4TTQ4</accession>
<name>A0A6G4TTQ4_9ACTN</name>
<evidence type="ECO:0000313" key="3">
    <source>
        <dbReference type="Proteomes" id="UP000481583"/>
    </source>
</evidence>
<keyword evidence="1" id="KW-0472">Membrane</keyword>
<evidence type="ECO:0000313" key="2">
    <source>
        <dbReference type="EMBL" id="NGN63193.1"/>
    </source>
</evidence>
<dbReference type="AlphaFoldDB" id="A0A6G4TTQ4"/>
<comment type="caution">
    <text evidence="2">The sequence shown here is derived from an EMBL/GenBank/DDBJ whole genome shotgun (WGS) entry which is preliminary data.</text>
</comment>
<sequence length="112" mass="11374">MRRQLYLTASALVLAVTAGTCSDVAARASARADAEAAKLHVDADIWFTNTVVQLVFAAAQYLAWIAAAAFLVAAAVTAVRTSRPAASAGAEAPADRPYAVDGAAVKEGPADA</sequence>
<keyword evidence="3" id="KW-1185">Reference proteome</keyword>
<protein>
    <submittedName>
        <fullName evidence="2">Uncharacterized protein</fullName>
    </submittedName>
</protein>
<keyword evidence="1" id="KW-0812">Transmembrane</keyword>